<name>A0A8B6HR19_MYTGA</name>
<keyword evidence="1" id="KW-0479">Metal-binding</keyword>
<dbReference type="InterPro" id="IPR011042">
    <property type="entry name" value="6-blade_b-propeller_TolB-like"/>
</dbReference>
<organism evidence="4 5">
    <name type="scientific">Mytilus galloprovincialis</name>
    <name type="common">Mediterranean mussel</name>
    <dbReference type="NCBI Taxonomy" id="29158"/>
    <lineage>
        <taxon>Eukaryota</taxon>
        <taxon>Metazoa</taxon>
        <taxon>Spiralia</taxon>
        <taxon>Lophotrochozoa</taxon>
        <taxon>Mollusca</taxon>
        <taxon>Bivalvia</taxon>
        <taxon>Autobranchia</taxon>
        <taxon>Pteriomorphia</taxon>
        <taxon>Mytilida</taxon>
        <taxon>Mytiloidea</taxon>
        <taxon>Mytilidae</taxon>
        <taxon>Mytilinae</taxon>
        <taxon>Mytilus</taxon>
    </lineage>
</organism>
<dbReference type="InterPro" id="IPR000315">
    <property type="entry name" value="Znf_B-box"/>
</dbReference>
<dbReference type="EMBL" id="UYJE01010383">
    <property type="protein sequence ID" value="VDI82728.1"/>
    <property type="molecule type" value="Genomic_DNA"/>
</dbReference>
<dbReference type="GO" id="GO:0008270">
    <property type="term" value="F:zinc ion binding"/>
    <property type="evidence" value="ECO:0007669"/>
    <property type="project" value="UniProtKB-KW"/>
</dbReference>
<feature type="coiled-coil region" evidence="2">
    <location>
        <begin position="123"/>
        <end position="154"/>
    </location>
</feature>
<dbReference type="GO" id="GO:0005654">
    <property type="term" value="C:nucleoplasm"/>
    <property type="evidence" value="ECO:0007669"/>
    <property type="project" value="TreeGrafter"/>
</dbReference>
<evidence type="ECO:0000259" key="3">
    <source>
        <dbReference type="PROSITE" id="PS50119"/>
    </source>
</evidence>
<evidence type="ECO:0000256" key="2">
    <source>
        <dbReference type="SAM" id="Coils"/>
    </source>
</evidence>
<reference evidence="4" key="1">
    <citation type="submission" date="2018-11" db="EMBL/GenBank/DDBJ databases">
        <authorList>
            <person name="Alioto T."/>
            <person name="Alioto T."/>
        </authorList>
    </citation>
    <scope>NUCLEOTIDE SEQUENCE</scope>
</reference>
<comment type="caution">
    <text evidence="4">The sequence shown here is derived from an EMBL/GenBank/DDBJ whole genome shotgun (WGS) entry which is preliminary data.</text>
</comment>
<sequence>MMATEKTLNCGPCDYKHETKTAVKWCTECAEALCLTCFEAHRSLKVSRNHNVISIEDIDALKGIMLDISEAQRCEQHDKPSEYFCPLHDEVVCIKCIQTNHSQCTGWLPISEAADGVKSSVTKETISQDLEDVIRNVQELIDNHKKELIANQNACKVLKGKGSKVVQSIIGKVKDLEAEFVNTVEEQEKDISGKIGSRIIEFQDKLKKIKDLRDKLNGIESYASDTQIFLGIRKISNELNDQTEEVKSVTEEPITILKELQLAVPFQTFLSEVKLLGHVQNDQKLIAFQPKTLQKVQSHVSVPVLKPIEYLEIQNVLKIIVSKSQTKNSKIWSAVVLPNRQLVFKWTDSNNLVIYTSEGEFVRYQPLFGNVKYMAVVDLERLAFSYENSKVVGIFNIQTQQIEKTIAFMENCYGLSYDGRYLYAVGKTRILCVELAGDLACISAIPVNTNDVAFLSVHRDKLYYADYEKQTVYCSDKRGEEIWSFNNEIMMKYPIGITTDQYGNTYVTCADSNKVLVISDDGKRFRELLNELAGLKDPRAIFYDEIENRLLVCNGKNGKTFVCTMK</sequence>
<dbReference type="SUPFAM" id="SSF57845">
    <property type="entry name" value="B-box zinc-binding domain"/>
    <property type="match status" value="1"/>
</dbReference>
<dbReference type="Proteomes" id="UP000596742">
    <property type="component" value="Unassembled WGS sequence"/>
</dbReference>
<dbReference type="AlphaFoldDB" id="A0A8B6HR19"/>
<evidence type="ECO:0000313" key="5">
    <source>
        <dbReference type="Proteomes" id="UP000596742"/>
    </source>
</evidence>
<dbReference type="CDD" id="cd19757">
    <property type="entry name" value="Bbox1"/>
    <property type="match status" value="1"/>
</dbReference>
<evidence type="ECO:0000256" key="1">
    <source>
        <dbReference type="PROSITE-ProRule" id="PRU00024"/>
    </source>
</evidence>
<dbReference type="Gene3D" id="2.120.10.30">
    <property type="entry name" value="TolB, C-terminal domain"/>
    <property type="match status" value="1"/>
</dbReference>
<dbReference type="GO" id="GO:0061630">
    <property type="term" value="F:ubiquitin protein ligase activity"/>
    <property type="evidence" value="ECO:0007669"/>
    <property type="project" value="TreeGrafter"/>
</dbReference>
<dbReference type="OrthoDB" id="6089885at2759"/>
<dbReference type="InterPro" id="IPR047153">
    <property type="entry name" value="TRIM45/56/19-like"/>
</dbReference>
<keyword evidence="1" id="KW-0862">Zinc</keyword>
<keyword evidence="5" id="KW-1185">Reference proteome</keyword>
<keyword evidence="1" id="KW-0863">Zinc-finger</keyword>
<gene>
    <name evidence="4" type="ORF">MGAL_10B014868</name>
</gene>
<dbReference type="PANTHER" id="PTHR25462:SF305">
    <property type="entry name" value="RING-TYPE DOMAIN-CONTAINING PROTEIN"/>
    <property type="match status" value="1"/>
</dbReference>
<keyword evidence="2" id="KW-0175">Coiled coil</keyword>
<protein>
    <recommendedName>
        <fullName evidence="3">B box-type domain-containing protein</fullName>
    </recommendedName>
</protein>
<dbReference type="Gene3D" id="3.30.160.60">
    <property type="entry name" value="Classic Zinc Finger"/>
    <property type="match status" value="1"/>
</dbReference>
<dbReference type="PROSITE" id="PS50119">
    <property type="entry name" value="ZF_BBOX"/>
    <property type="match status" value="1"/>
</dbReference>
<evidence type="ECO:0000313" key="4">
    <source>
        <dbReference type="EMBL" id="VDI82728.1"/>
    </source>
</evidence>
<accession>A0A8B6HR19</accession>
<dbReference type="SUPFAM" id="SSF101898">
    <property type="entry name" value="NHL repeat"/>
    <property type="match status" value="1"/>
</dbReference>
<feature type="domain" description="B box-type" evidence="3">
    <location>
        <begin position="5"/>
        <end position="55"/>
    </location>
</feature>
<proteinExistence type="predicted"/>
<dbReference type="PANTHER" id="PTHR25462">
    <property type="entry name" value="BONUS, ISOFORM C-RELATED"/>
    <property type="match status" value="1"/>
</dbReference>